<dbReference type="STRING" id="306541.SAMN05421668_13227"/>
<dbReference type="Proteomes" id="UP000321773">
    <property type="component" value="Unassembled WGS sequence"/>
</dbReference>
<sequence length="119" mass="13627">MENEKRNIDVEGIVDNVYDLPIAKDIDIVLLDSMLYFYKNALDKETAFVNEILTELREGGVVVNCILRGDSRERTLKKIIKDSPFEREILTDVYTEYSEANAEFHLRAIKKGKDIGIAS</sequence>
<dbReference type="SUPFAM" id="SSF53335">
    <property type="entry name" value="S-adenosyl-L-methionine-dependent methyltransferases"/>
    <property type="match status" value="1"/>
</dbReference>
<organism evidence="2 3">
    <name type="scientific">Halolactibacillus miurensis</name>
    <dbReference type="NCBI Taxonomy" id="306541"/>
    <lineage>
        <taxon>Bacteria</taxon>
        <taxon>Bacillati</taxon>
        <taxon>Bacillota</taxon>
        <taxon>Bacilli</taxon>
        <taxon>Bacillales</taxon>
        <taxon>Bacillaceae</taxon>
        <taxon>Halolactibacillus</taxon>
    </lineage>
</organism>
<evidence type="ECO:0000313" key="1">
    <source>
        <dbReference type="EMBL" id="GEM05522.1"/>
    </source>
</evidence>
<evidence type="ECO:0000313" key="3">
    <source>
        <dbReference type="Proteomes" id="UP000199139"/>
    </source>
</evidence>
<dbReference type="OrthoDB" id="9804312at2"/>
<reference evidence="1 4" key="2">
    <citation type="submission" date="2019-07" db="EMBL/GenBank/DDBJ databases">
        <title>Whole genome shotgun sequence of Halolactibacillus miurensis NBRC 100873.</title>
        <authorList>
            <person name="Hosoyama A."/>
            <person name="Uohara A."/>
            <person name="Ohji S."/>
            <person name="Ichikawa N."/>
        </authorList>
    </citation>
    <scope>NUCLEOTIDE SEQUENCE [LARGE SCALE GENOMIC DNA]</scope>
    <source>
        <strain evidence="1 4">NBRC 100873</strain>
    </source>
</reference>
<reference evidence="2 3" key="1">
    <citation type="submission" date="2016-10" db="EMBL/GenBank/DDBJ databases">
        <authorList>
            <person name="de Groot N.N."/>
        </authorList>
    </citation>
    <scope>NUCLEOTIDE SEQUENCE [LARGE SCALE GENOMIC DNA]</scope>
    <source>
        <strain evidence="2 3">DSM 17074</strain>
    </source>
</reference>
<dbReference type="Proteomes" id="UP000199139">
    <property type="component" value="Unassembled WGS sequence"/>
</dbReference>
<dbReference type="EMBL" id="BJWJ01000037">
    <property type="protein sequence ID" value="GEM05522.1"/>
    <property type="molecule type" value="Genomic_DNA"/>
</dbReference>
<gene>
    <name evidence="1" type="ORF">HMI01_25100</name>
    <name evidence="2" type="ORF">SAMN05421668_13227</name>
</gene>
<dbReference type="EMBL" id="FPAI01000032">
    <property type="protein sequence ID" value="SFT04360.1"/>
    <property type="molecule type" value="Genomic_DNA"/>
</dbReference>
<dbReference type="RefSeq" id="WP_089855472.1">
    <property type="nucleotide sequence ID" value="NZ_BJWJ01000037.1"/>
</dbReference>
<evidence type="ECO:0000313" key="2">
    <source>
        <dbReference type="EMBL" id="SFT04360.1"/>
    </source>
</evidence>
<keyword evidence="4" id="KW-1185">Reference proteome</keyword>
<accession>A0A1I6USJ2</accession>
<protein>
    <recommendedName>
        <fullName evidence="5">Methyltransferase type 11 domain-containing protein</fullName>
    </recommendedName>
</protein>
<proteinExistence type="predicted"/>
<name>A0A1I6USJ2_9BACI</name>
<dbReference type="Gene3D" id="3.40.50.150">
    <property type="entry name" value="Vaccinia Virus protein VP39"/>
    <property type="match status" value="1"/>
</dbReference>
<dbReference type="AlphaFoldDB" id="A0A1I6USJ2"/>
<evidence type="ECO:0000313" key="4">
    <source>
        <dbReference type="Proteomes" id="UP000321773"/>
    </source>
</evidence>
<evidence type="ECO:0008006" key="5">
    <source>
        <dbReference type="Google" id="ProtNLM"/>
    </source>
</evidence>
<dbReference type="InterPro" id="IPR029063">
    <property type="entry name" value="SAM-dependent_MTases_sf"/>
</dbReference>